<dbReference type="InterPro" id="IPR013196">
    <property type="entry name" value="HTH_11"/>
</dbReference>
<dbReference type="PANTHER" id="PTHR34580:SF3">
    <property type="entry name" value="PROTEIN PAFB"/>
    <property type="match status" value="1"/>
</dbReference>
<dbReference type="Pfam" id="PF08279">
    <property type="entry name" value="HTH_11"/>
    <property type="match status" value="1"/>
</dbReference>
<keyword evidence="3" id="KW-0804">Transcription</keyword>
<evidence type="ECO:0000313" key="6">
    <source>
        <dbReference type="Proteomes" id="UP000678243"/>
    </source>
</evidence>
<dbReference type="Pfam" id="PF25583">
    <property type="entry name" value="WCX"/>
    <property type="match status" value="1"/>
</dbReference>
<keyword evidence="1" id="KW-0805">Transcription regulation</keyword>
<dbReference type="InterPro" id="IPR026881">
    <property type="entry name" value="WYL_dom"/>
</dbReference>
<sequence>MTGSSSRLLALLSLLQTTRDWPGYVLAERLDVTPRTVRRDVDRLRELGYRITASKGPYGGYRLDAGSELPPLLFDDAQAVAVAVALQSAAASGIDIAEGAERALTTVRQVMPSRLRHRVDGIRFTGTATDVRVDPAVLEAASAAVRDRQVLRFAYGAVDDRPPRRTEPHAVVAREGRWYLLAWDLDADDWRTFRLDRMRPRVPAGPSFTPRDLPAADAQTYLAARAKGSATEDRWPCVGTVVLDLPARAVAPWVGEGEAEELPDGRSRVTVGSWSWVGVLAAVARFDADFTVVEPAELREAAVGLAGRFAAAGGSSSGTAQPA</sequence>
<dbReference type="InterPro" id="IPR018356">
    <property type="entry name" value="Tscrpt_reg_HTH_DeoR_CS"/>
</dbReference>
<dbReference type="Proteomes" id="UP000678243">
    <property type="component" value="Unassembled WGS sequence"/>
</dbReference>
<dbReference type="InterPro" id="IPR057727">
    <property type="entry name" value="WCX_dom"/>
</dbReference>
<dbReference type="SUPFAM" id="SSF46785">
    <property type="entry name" value="Winged helix' DNA-binding domain"/>
    <property type="match status" value="1"/>
</dbReference>
<keyword evidence="2" id="KW-0238">DNA-binding</keyword>
<evidence type="ECO:0000256" key="3">
    <source>
        <dbReference type="ARBA" id="ARBA00023163"/>
    </source>
</evidence>
<protein>
    <submittedName>
        <fullName evidence="5">WYL domain-containing protein</fullName>
    </submittedName>
</protein>
<dbReference type="RefSeq" id="WP_211540236.1">
    <property type="nucleotide sequence ID" value="NZ_JAGTUK010000001.1"/>
</dbReference>
<accession>A0ABS5IIL5</accession>
<dbReference type="PIRSF" id="PIRSF016838">
    <property type="entry name" value="PafC"/>
    <property type="match status" value="1"/>
</dbReference>
<dbReference type="Gene3D" id="1.10.10.10">
    <property type="entry name" value="Winged helix-like DNA-binding domain superfamily/Winged helix DNA-binding domain"/>
    <property type="match status" value="1"/>
</dbReference>
<dbReference type="InterPro" id="IPR001034">
    <property type="entry name" value="DeoR_HTH"/>
</dbReference>
<evidence type="ECO:0000256" key="2">
    <source>
        <dbReference type="ARBA" id="ARBA00023125"/>
    </source>
</evidence>
<name>A0ABS5IIL5_9MICO</name>
<dbReference type="InterPro" id="IPR036388">
    <property type="entry name" value="WH-like_DNA-bd_sf"/>
</dbReference>
<comment type="caution">
    <text evidence="5">The sequence shown here is derived from an EMBL/GenBank/DDBJ whole genome shotgun (WGS) entry which is preliminary data.</text>
</comment>
<evidence type="ECO:0000313" key="5">
    <source>
        <dbReference type="EMBL" id="MBS0022738.1"/>
    </source>
</evidence>
<reference evidence="5 6" key="1">
    <citation type="submission" date="2021-04" db="EMBL/GenBank/DDBJ databases">
        <title>Whole genome analysis of root endophytic bacterium Microbacterium paraoxydans ku-mp colonizing RP-bio226 rice variety.</title>
        <authorList>
            <person name="Ulaganathan K."/>
            <person name="Latha B."/>
        </authorList>
    </citation>
    <scope>NUCLEOTIDE SEQUENCE [LARGE SCALE GENOMIC DNA]</scope>
    <source>
        <strain evidence="6">ku-mp</strain>
    </source>
</reference>
<keyword evidence="6" id="KW-1185">Reference proteome</keyword>
<organism evidence="5 6">
    <name type="scientific">Microbacterium paraoxydans</name>
    <dbReference type="NCBI Taxonomy" id="199592"/>
    <lineage>
        <taxon>Bacteria</taxon>
        <taxon>Bacillati</taxon>
        <taxon>Actinomycetota</taxon>
        <taxon>Actinomycetes</taxon>
        <taxon>Micrococcales</taxon>
        <taxon>Microbacteriaceae</taxon>
        <taxon>Microbacterium</taxon>
    </lineage>
</organism>
<dbReference type="InterPro" id="IPR051534">
    <property type="entry name" value="CBASS_pafABC_assoc_protein"/>
</dbReference>
<dbReference type="InterPro" id="IPR036390">
    <property type="entry name" value="WH_DNA-bd_sf"/>
</dbReference>
<dbReference type="EMBL" id="JAGTUK010000001">
    <property type="protein sequence ID" value="MBS0022738.1"/>
    <property type="molecule type" value="Genomic_DNA"/>
</dbReference>
<gene>
    <name evidence="5" type="ORF">KE274_01305</name>
</gene>
<proteinExistence type="predicted"/>
<feature type="domain" description="HTH deoR-type" evidence="4">
    <location>
        <begin position="4"/>
        <end position="63"/>
    </location>
</feature>
<dbReference type="PROSITE" id="PS52050">
    <property type="entry name" value="WYL"/>
    <property type="match status" value="1"/>
</dbReference>
<dbReference type="InterPro" id="IPR028349">
    <property type="entry name" value="PafC-like"/>
</dbReference>
<evidence type="ECO:0000259" key="4">
    <source>
        <dbReference type="PROSITE" id="PS51000"/>
    </source>
</evidence>
<dbReference type="PROSITE" id="PS00894">
    <property type="entry name" value="HTH_DEOR_1"/>
    <property type="match status" value="1"/>
</dbReference>
<dbReference type="PROSITE" id="PS51000">
    <property type="entry name" value="HTH_DEOR_2"/>
    <property type="match status" value="1"/>
</dbReference>
<dbReference type="PANTHER" id="PTHR34580">
    <property type="match status" value="1"/>
</dbReference>
<dbReference type="Pfam" id="PF13280">
    <property type="entry name" value="WYL"/>
    <property type="match status" value="1"/>
</dbReference>
<evidence type="ECO:0000256" key="1">
    <source>
        <dbReference type="ARBA" id="ARBA00023015"/>
    </source>
</evidence>